<dbReference type="InterPro" id="IPR043502">
    <property type="entry name" value="DNA/RNA_pol_sf"/>
</dbReference>
<dbReference type="CDD" id="cd09274">
    <property type="entry name" value="RNase_HI_RT_Ty3"/>
    <property type="match status" value="1"/>
</dbReference>
<evidence type="ECO:0000259" key="7">
    <source>
        <dbReference type="Pfam" id="PF17917"/>
    </source>
</evidence>
<evidence type="ECO:0000256" key="5">
    <source>
        <dbReference type="ARBA" id="ARBA00022801"/>
    </source>
</evidence>
<evidence type="ECO:0000256" key="1">
    <source>
        <dbReference type="ARBA" id="ARBA00022679"/>
    </source>
</evidence>
<evidence type="ECO:0000313" key="8">
    <source>
        <dbReference type="EMBL" id="GFA92404.1"/>
    </source>
</evidence>
<dbReference type="Pfam" id="PF17917">
    <property type="entry name" value="RT_RNaseH"/>
    <property type="match status" value="1"/>
</dbReference>
<gene>
    <name evidence="8" type="ORF">Tci_664376</name>
</gene>
<dbReference type="InterPro" id="IPR041373">
    <property type="entry name" value="RT_RNaseH"/>
</dbReference>
<dbReference type="GO" id="GO:0004519">
    <property type="term" value="F:endonuclease activity"/>
    <property type="evidence" value="ECO:0007669"/>
    <property type="project" value="UniProtKB-KW"/>
</dbReference>
<evidence type="ECO:0000256" key="6">
    <source>
        <dbReference type="ARBA" id="ARBA00022918"/>
    </source>
</evidence>
<keyword evidence="2" id="KW-0548">Nucleotidyltransferase</keyword>
<dbReference type="GO" id="GO:0003964">
    <property type="term" value="F:RNA-directed DNA polymerase activity"/>
    <property type="evidence" value="ECO:0007669"/>
    <property type="project" value="UniProtKB-KW"/>
</dbReference>
<keyword evidence="4" id="KW-0255">Endonuclease</keyword>
<comment type="caution">
    <text evidence="8">The sequence shown here is derived from an EMBL/GenBank/DDBJ whole genome shotgun (WGS) entry which is preliminary data.</text>
</comment>
<keyword evidence="3" id="KW-0540">Nuclease</keyword>
<reference evidence="8" key="1">
    <citation type="journal article" date="2019" name="Sci. Rep.">
        <title>Draft genome of Tanacetum cinerariifolium, the natural source of mosquito coil.</title>
        <authorList>
            <person name="Yamashiro T."/>
            <person name="Shiraishi A."/>
            <person name="Satake H."/>
            <person name="Nakayama K."/>
        </authorList>
    </citation>
    <scope>NUCLEOTIDE SEQUENCE</scope>
</reference>
<dbReference type="GO" id="GO:0016787">
    <property type="term" value="F:hydrolase activity"/>
    <property type="evidence" value="ECO:0007669"/>
    <property type="project" value="UniProtKB-KW"/>
</dbReference>
<dbReference type="EMBL" id="BKCJ010515160">
    <property type="protein sequence ID" value="GFA92404.1"/>
    <property type="molecule type" value="Genomic_DNA"/>
</dbReference>
<feature type="domain" description="Reverse transcriptase RNase H-like" evidence="7">
    <location>
        <begin position="1"/>
        <end position="84"/>
    </location>
</feature>
<dbReference type="PANTHER" id="PTHR34072:SF52">
    <property type="entry name" value="RIBONUCLEASE H"/>
    <property type="match status" value="1"/>
</dbReference>
<organism evidence="8">
    <name type="scientific">Tanacetum cinerariifolium</name>
    <name type="common">Dalmatian daisy</name>
    <name type="synonym">Chrysanthemum cinerariifolium</name>
    <dbReference type="NCBI Taxonomy" id="118510"/>
    <lineage>
        <taxon>Eukaryota</taxon>
        <taxon>Viridiplantae</taxon>
        <taxon>Streptophyta</taxon>
        <taxon>Embryophyta</taxon>
        <taxon>Tracheophyta</taxon>
        <taxon>Spermatophyta</taxon>
        <taxon>Magnoliopsida</taxon>
        <taxon>eudicotyledons</taxon>
        <taxon>Gunneridae</taxon>
        <taxon>Pentapetalae</taxon>
        <taxon>asterids</taxon>
        <taxon>campanulids</taxon>
        <taxon>Asterales</taxon>
        <taxon>Asteraceae</taxon>
        <taxon>Asteroideae</taxon>
        <taxon>Anthemideae</taxon>
        <taxon>Anthemidinae</taxon>
        <taxon>Tanacetum</taxon>
    </lineage>
</organism>
<dbReference type="PANTHER" id="PTHR34072">
    <property type="entry name" value="ENZYMATIC POLYPROTEIN-RELATED"/>
    <property type="match status" value="1"/>
</dbReference>
<keyword evidence="1" id="KW-0808">Transferase</keyword>
<dbReference type="SUPFAM" id="SSF56672">
    <property type="entry name" value="DNA/RNA polymerases"/>
    <property type="match status" value="1"/>
</dbReference>
<evidence type="ECO:0000256" key="4">
    <source>
        <dbReference type="ARBA" id="ARBA00022759"/>
    </source>
</evidence>
<keyword evidence="5" id="KW-0378">Hydrolase</keyword>
<name>A0A699KFU2_TANCI</name>
<evidence type="ECO:0000256" key="2">
    <source>
        <dbReference type="ARBA" id="ARBA00022695"/>
    </source>
</evidence>
<feature type="non-terminal residue" evidence="8">
    <location>
        <position position="1"/>
    </location>
</feature>
<protein>
    <submittedName>
        <fullName evidence="8">Putative reverse transcriptase domain-containing protein</fullName>
    </submittedName>
</protein>
<evidence type="ECO:0000256" key="3">
    <source>
        <dbReference type="ARBA" id="ARBA00022722"/>
    </source>
</evidence>
<dbReference type="AlphaFoldDB" id="A0A699KFU2"/>
<proteinExistence type="predicted"/>
<sequence>LGCVLMQRGKVIAYASRQLKKLEENYPTHDLEFAAVVFALKIWRHYLYGVKFVIYTDHKSLQYFLEKKDHNMRQRRWLDLLKDYDCEIRYHPGKANVVADALSRKEREKVTRIHSLRMIVTSDLFDQIKVAQLEALKEEN</sequence>
<accession>A0A699KFU2</accession>
<keyword evidence="6 8" id="KW-0695">RNA-directed DNA polymerase</keyword>